<protein>
    <submittedName>
        <fullName evidence="1">Uncharacterized protein</fullName>
    </submittedName>
</protein>
<name>A0A6G0ZK28_APHCR</name>
<proteinExistence type="predicted"/>
<dbReference type="Proteomes" id="UP000478052">
    <property type="component" value="Unassembled WGS sequence"/>
</dbReference>
<reference evidence="1 2" key="1">
    <citation type="submission" date="2019-08" db="EMBL/GenBank/DDBJ databases">
        <title>Whole genome of Aphis craccivora.</title>
        <authorList>
            <person name="Voronova N.V."/>
            <person name="Shulinski R.S."/>
            <person name="Bandarenka Y.V."/>
            <person name="Zhorov D.G."/>
            <person name="Warner D."/>
        </authorList>
    </citation>
    <scope>NUCLEOTIDE SEQUENCE [LARGE SCALE GENOMIC DNA]</scope>
    <source>
        <strain evidence="1">180601</strain>
        <tissue evidence="1">Whole Body</tissue>
    </source>
</reference>
<evidence type="ECO:0000313" key="2">
    <source>
        <dbReference type="Proteomes" id="UP000478052"/>
    </source>
</evidence>
<organism evidence="1 2">
    <name type="scientific">Aphis craccivora</name>
    <name type="common">Cowpea aphid</name>
    <dbReference type="NCBI Taxonomy" id="307492"/>
    <lineage>
        <taxon>Eukaryota</taxon>
        <taxon>Metazoa</taxon>
        <taxon>Ecdysozoa</taxon>
        <taxon>Arthropoda</taxon>
        <taxon>Hexapoda</taxon>
        <taxon>Insecta</taxon>
        <taxon>Pterygota</taxon>
        <taxon>Neoptera</taxon>
        <taxon>Paraneoptera</taxon>
        <taxon>Hemiptera</taxon>
        <taxon>Sternorrhyncha</taxon>
        <taxon>Aphidomorpha</taxon>
        <taxon>Aphidoidea</taxon>
        <taxon>Aphididae</taxon>
        <taxon>Aphidini</taxon>
        <taxon>Aphis</taxon>
        <taxon>Aphis</taxon>
    </lineage>
</organism>
<accession>A0A6G0ZK28</accession>
<comment type="caution">
    <text evidence="1">The sequence shown here is derived from an EMBL/GenBank/DDBJ whole genome shotgun (WGS) entry which is preliminary data.</text>
</comment>
<dbReference type="EMBL" id="VUJU01000303">
    <property type="protein sequence ID" value="KAF0771393.1"/>
    <property type="molecule type" value="Genomic_DNA"/>
</dbReference>
<keyword evidence="2" id="KW-1185">Reference proteome</keyword>
<gene>
    <name evidence="1" type="ORF">FWK35_00016315</name>
</gene>
<evidence type="ECO:0000313" key="1">
    <source>
        <dbReference type="EMBL" id="KAF0771393.1"/>
    </source>
</evidence>
<sequence length="214" mass="24121">MEFSSDWISAVFFLHYFSYENINYIAVKWRVICIQATVAVGIKRALQTNVEIATPRLAAIHAYLSHEDFANAERIQYKSPATPLREELSSCKPPQKHVGSVDVRNVSGGNAVLVLSARSREPPSPRSHHFWVRFRANRPTFIRRPSVVDVFHTQNTAADNNSTAWGAFIAVRFVPAAVAICFADEVINRCRPRHHSALVHDLDTTSHNPSHHDD</sequence>
<dbReference type="AlphaFoldDB" id="A0A6G0ZK28"/>